<feature type="non-terminal residue" evidence="2">
    <location>
        <position position="1"/>
    </location>
</feature>
<feature type="domain" description="DOC" evidence="1">
    <location>
        <begin position="1"/>
        <end position="92"/>
    </location>
</feature>
<sequence length="109" mass="12061">PELVTVSVGLSASKLREIKEVKIDNHVTGRVVLLRNMKAHYPYVQINIKRCHGDGCDTRIHGVKAVGFKLVKEHGITVMDASALWYLQMLTSTVSMNLPQAPALRAVLL</sequence>
<dbReference type="PANTHER" id="PTHR22772:SF4">
    <property type="entry name" value="ZINC FINGER ZZ-TYPE AND EF-HAND DOMAIN-CONTAINING PROTEIN 1"/>
    <property type="match status" value="1"/>
</dbReference>
<organism evidence="2">
    <name type="scientific">Arion vulgaris</name>
    <dbReference type="NCBI Taxonomy" id="1028688"/>
    <lineage>
        <taxon>Eukaryota</taxon>
        <taxon>Metazoa</taxon>
        <taxon>Spiralia</taxon>
        <taxon>Lophotrochozoa</taxon>
        <taxon>Mollusca</taxon>
        <taxon>Gastropoda</taxon>
        <taxon>Heterobranchia</taxon>
        <taxon>Euthyneura</taxon>
        <taxon>Panpulmonata</taxon>
        <taxon>Eupulmonata</taxon>
        <taxon>Stylommatophora</taxon>
        <taxon>Helicina</taxon>
        <taxon>Arionoidea</taxon>
        <taxon>Arionidae</taxon>
        <taxon>Arion</taxon>
    </lineage>
</organism>
<proteinExistence type="predicted"/>
<gene>
    <name evidence="2" type="primary">ORF28401</name>
</gene>
<dbReference type="PROSITE" id="PS51284">
    <property type="entry name" value="DOC"/>
    <property type="match status" value="1"/>
</dbReference>
<dbReference type="Gene3D" id="2.60.120.260">
    <property type="entry name" value="Galactose-binding domain-like"/>
    <property type="match status" value="1"/>
</dbReference>
<reference evidence="2" key="1">
    <citation type="submission" date="2014-12" db="EMBL/GenBank/DDBJ databases">
        <title>Insight into the proteome of Arion vulgaris.</title>
        <authorList>
            <person name="Aradska J."/>
            <person name="Bulat T."/>
            <person name="Smidak R."/>
            <person name="Sarate P."/>
            <person name="Gangsoo J."/>
            <person name="Sialana F."/>
            <person name="Bilban M."/>
            <person name="Lubec G."/>
        </authorList>
    </citation>
    <scope>NUCLEOTIDE SEQUENCE</scope>
    <source>
        <tissue evidence="2">Skin</tissue>
    </source>
</reference>
<dbReference type="AlphaFoldDB" id="A0A0B6YKM1"/>
<dbReference type="SUPFAM" id="SSF49785">
    <property type="entry name" value="Galactose-binding domain-like"/>
    <property type="match status" value="1"/>
</dbReference>
<dbReference type="EMBL" id="HACG01009877">
    <property type="protein sequence ID" value="CEK56742.1"/>
    <property type="molecule type" value="Transcribed_RNA"/>
</dbReference>
<name>A0A0B6YKM1_9EUPU</name>
<feature type="non-terminal residue" evidence="2">
    <location>
        <position position="109"/>
    </location>
</feature>
<dbReference type="PANTHER" id="PTHR22772">
    <property type="entry name" value="NOVEL ZZ TYPE ZINC FINGER DOMAIN CONTAINING PROTEIN"/>
    <property type="match status" value="1"/>
</dbReference>
<evidence type="ECO:0000313" key="2">
    <source>
        <dbReference type="EMBL" id="CEK56742.1"/>
    </source>
</evidence>
<dbReference type="InterPro" id="IPR040099">
    <property type="entry name" value="ZZEF1"/>
</dbReference>
<dbReference type="InterPro" id="IPR004939">
    <property type="entry name" value="APC_su10/DOC_dom"/>
</dbReference>
<evidence type="ECO:0000259" key="1">
    <source>
        <dbReference type="PROSITE" id="PS51284"/>
    </source>
</evidence>
<dbReference type="InterPro" id="IPR008979">
    <property type="entry name" value="Galactose-bd-like_sf"/>
</dbReference>
<protein>
    <recommendedName>
        <fullName evidence="1">DOC domain-containing protein</fullName>
    </recommendedName>
</protein>
<accession>A0A0B6YKM1</accession>